<dbReference type="AlphaFoldDB" id="A0A7K7LRG4"/>
<dbReference type="SUPFAM" id="SSF57903">
    <property type="entry name" value="FYVE/PHD zinc finger"/>
    <property type="match status" value="1"/>
</dbReference>
<dbReference type="Gene3D" id="3.30.40.10">
    <property type="entry name" value="Zinc/RING finger domain, C3HC4 (zinc finger)"/>
    <property type="match status" value="1"/>
</dbReference>
<proteinExistence type="predicted"/>
<dbReference type="GO" id="GO:0005634">
    <property type="term" value="C:nucleus"/>
    <property type="evidence" value="ECO:0007669"/>
    <property type="project" value="TreeGrafter"/>
</dbReference>
<dbReference type="PANTHER" id="PTHR12420:SF47">
    <property type="entry name" value="PHD FINGER PROTEIN 7"/>
    <property type="match status" value="1"/>
</dbReference>
<feature type="domain" description="PHF7/G2E3-like PHD zinc finger" evidence="1">
    <location>
        <begin position="28"/>
        <end position="85"/>
    </location>
</feature>
<evidence type="ECO:0000313" key="2">
    <source>
        <dbReference type="EMBL" id="NWZ33577.1"/>
    </source>
</evidence>
<dbReference type="InterPro" id="IPR059102">
    <property type="entry name" value="PHD_PHF7/G2E3-like"/>
</dbReference>
<feature type="non-terminal residue" evidence="2">
    <location>
        <position position="1"/>
    </location>
</feature>
<dbReference type="EMBL" id="VZSR01000223">
    <property type="protein sequence ID" value="NWZ33577.1"/>
    <property type="molecule type" value="Genomic_DNA"/>
</dbReference>
<dbReference type="InterPro" id="IPR011011">
    <property type="entry name" value="Znf_FYVE_PHD"/>
</dbReference>
<evidence type="ECO:0000259" key="1">
    <source>
        <dbReference type="Pfam" id="PF26054"/>
    </source>
</evidence>
<accession>A0A7K7LRG4</accession>
<dbReference type="Proteomes" id="UP000540762">
    <property type="component" value="Unassembled WGS sequence"/>
</dbReference>
<dbReference type="InterPro" id="IPR013083">
    <property type="entry name" value="Znf_RING/FYVE/PHD"/>
</dbReference>
<gene>
    <name evidence="2" type="primary">Phf7</name>
    <name evidence="2" type="ORF">BRAATR_R04865</name>
</gene>
<comment type="caution">
    <text evidence="2">The sequence shown here is derived from an EMBL/GenBank/DDBJ whole genome shotgun (WGS) entry which is preliminary data.</text>
</comment>
<organism evidence="2 3">
    <name type="scientific">Brachypodius melanocephalos</name>
    <name type="common">black-headed bulbul</name>
    <dbReference type="NCBI Taxonomy" id="3235156"/>
    <lineage>
        <taxon>Eukaryota</taxon>
        <taxon>Metazoa</taxon>
        <taxon>Chordata</taxon>
        <taxon>Craniata</taxon>
        <taxon>Vertebrata</taxon>
        <taxon>Euteleostomi</taxon>
        <taxon>Archelosauria</taxon>
        <taxon>Archosauria</taxon>
        <taxon>Dinosauria</taxon>
        <taxon>Saurischia</taxon>
        <taxon>Theropoda</taxon>
        <taxon>Coelurosauria</taxon>
        <taxon>Aves</taxon>
        <taxon>Neognathae</taxon>
        <taxon>Neoaves</taxon>
        <taxon>Telluraves</taxon>
        <taxon>Australaves</taxon>
        <taxon>Passeriformes</taxon>
        <taxon>Sylvioidea</taxon>
        <taxon>Pycnonotidae</taxon>
        <taxon>Brachypodius</taxon>
    </lineage>
</organism>
<name>A0A7K7LRG4_9PASS</name>
<protein>
    <submittedName>
        <fullName evidence="2">PHF7 protein</fullName>
    </submittedName>
</protein>
<feature type="non-terminal residue" evidence="2">
    <location>
        <position position="106"/>
    </location>
</feature>
<evidence type="ECO:0000313" key="3">
    <source>
        <dbReference type="Proteomes" id="UP000540762"/>
    </source>
</evidence>
<dbReference type="PANTHER" id="PTHR12420">
    <property type="entry name" value="PHD FINGER PROTEIN"/>
    <property type="match status" value="1"/>
</dbReference>
<dbReference type="InterPro" id="IPR051188">
    <property type="entry name" value="PHD-type_Zinc_Finger"/>
</dbReference>
<reference evidence="2 3" key="1">
    <citation type="submission" date="2019-09" db="EMBL/GenBank/DDBJ databases">
        <title>Bird 10,000 Genomes (B10K) Project - Family phase.</title>
        <authorList>
            <person name="Zhang G."/>
        </authorList>
    </citation>
    <scope>NUCLEOTIDE SEQUENCE [LARGE SCALE GENOMIC DNA]</scope>
    <source>
        <strain evidence="2">OUT-0037</strain>
        <tissue evidence="2">Liver</tissue>
    </source>
</reference>
<keyword evidence="3" id="KW-1185">Reference proteome</keyword>
<sequence>QQKLIGISFSIRQPTWEDNDAFADLGGRHSWCNAKKCLYPGGRDEAEEQGPWELLLCSSCAAEGTHRRCSGLAKRIHHWECDSCAGVGRGMRQSTGVSLGWGQCAG</sequence>
<dbReference type="Pfam" id="PF26054">
    <property type="entry name" value="PHD_G2E3"/>
    <property type="match status" value="1"/>
</dbReference>